<dbReference type="AlphaFoldDB" id="A0A6N8DP66"/>
<keyword evidence="3" id="KW-0479">Metal-binding</keyword>
<comment type="cofactor">
    <cofactor evidence="2">
        <name>Mg(2+)</name>
        <dbReference type="ChEBI" id="CHEBI:18420"/>
    </cofactor>
</comment>
<organism evidence="8 9">
    <name type="scientific">Rhodoblastus acidophilus</name>
    <name type="common">Rhodopseudomonas acidophila</name>
    <dbReference type="NCBI Taxonomy" id="1074"/>
    <lineage>
        <taxon>Bacteria</taxon>
        <taxon>Pseudomonadati</taxon>
        <taxon>Pseudomonadota</taxon>
        <taxon>Alphaproteobacteria</taxon>
        <taxon>Hyphomicrobiales</taxon>
        <taxon>Rhodoblastaceae</taxon>
        <taxon>Rhodoblastus</taxon>
    </lineage>
</organism>
<evidence type="ECO:0000256" key="6">
    <source>
        <dbReference type="ARBA" id="ARBA00023211"/>
    </source>
</evidence>
<dbReference type="InterPro" id="IPR000086">
    <property type="entry name" value="NUDIX_hydrolase_dom"/>
</dbReference>
<dbReference type="PANTHER" id="PTHR12318:SF0">
    <property type="entry name" value="ACYL-COENZYME A DIPHOSPHATASE NUDT19"/>
    <property type="match status" value="1"/>
</dbReference>
<evidence type="ECO:0000313" key="8">
    <source>
        <dbReference type="EMBL" id="MTV30574.1"/>
    </source>
</evidence>
<evidence type="ECO:0000256" key="5">
    <source>
        <dbReference type="ARBA" id="ARBA00022842"/>
    </source>
</evidence>
<feature type="domain" description="Nudix hydrolase" evidence="7">
    <location>
        <begin position="36"/>
        <end position="230"/>
    </location>
</feature>
<dbReference type="Proteomes" id="UP000439113">
    <property type="component" value="Unassembled WGS sequence"/>
</dbReference>
<dbReference type="InterPro" id="IPR015797">
    <property type="entry name" value="NUDIX_hydrolase-like_dom_sf"/>
</dbReference>
<gene>
    <name evidence="8" type="ORF">GJ654_06145</name>
</gene>
<proteinExistence type="predicted"/>
<dbReference type="RefSeq" id="WP_196305447.1">
    <property type="nucleotide sequence ID" value="NZ_WNKS01000003.1"/>
</dbReference>
<comment type="cofactor">
    <cofactor evidence="1">
        <name>Mn(2+)</name>
        <dbReference type="ChEBI" id="CHEBI:29035"/>
    </cofactor>
</comment>
<evidence type="ECO:0000256" key="4">
    <source>
        <dbReference type="ARBA" id="ARBA00022801"/>
    </source>
</evidence>
<dbReference type="InterPro" id="IPR039121">
    <property type="entry name" value="NUDT19"/>
</dbReference>
<keyword evidence="4 8" id="KW-0378">Hydrolase</keyword>
<evidence type="ECO:0000313" key="9">
    <source>
        <dbReference type="Proteomes" id="UP000439113"/>
    </source>
</evidence>
<dbReference type="Gene3D" id="3.90.79.10">
    <property type="entry name" value="Nucleoside Triphosphate Pyrophosphohydrolase"/>
    <property type="match status" value="1"/>
</dbReference>
<keyword evidence="5" id="KW-0460">Magnesium</keyword>
<dbReference type="PANTHER" id="PTHR12318">
    <property type="entry name" value="TESTOSTERONE-REGULATED PROTEIN RP2"/>
    <property type="match status" value="1"/>
</dbReference>
<dbReference type="GO" id="GO:0016818">
    <property type="term" value="F:hydrolase activity, acting on acid anhydrides, in phosphorus-containing anhydrides"/>
    <property type="evidence" value="ECO:0007669"/>
    <property type="project" value="InterPro"/>
</dbReference>
<keyword evidence="6" id="KW-0464">Manganese</keyword>
<sequence length="257" mass="28485">MPSKVHSKAFELTQAALSRREKDHYGRAVTTNRPPRPHDAAALVLIEGKGAKTRVLLGKRHPALKFMPGKYVFPGGRLERGDRAMTVAGPLDSRDEARLMKVAGKGDDFARALALAAIRECFEETGLALGVSGYGGPARAPACWRAYAAQDLLPDLQELHFAVRAITPPFLPRRFDTRFFIADAKQISARVDGVCHADAELTEVLWAPLDKADAFDMPDVTRMVLKEVRARLDSGLSRFTPVPHYHHSRGVWRRDLL</sequence>
<reference evidence="8 9" key="1">
    <citation type="submission" date="2019-11" db="EMBL/GenBank/DDBJ databases">
        <title>Whole-genome sequence of a Rhodoblastus acidophilus DSM 142.</title>
        <authorList>
            <person name="Kyndt J.A."/>
            <person name="Meyer T.E."/>
        </authorList>
    </citation>
    <scope>NUCLEOTIDE SEQUENCE [LARGE SCALE GENOMIC DNA]</scope>
    <source>
        <strain evidence="8 9">DSM 142</strain>
    </source>
</reference>
<dbReference type="GO" id="GO:0046872">
    <property type="term" value="F:metal ion binding"/>
    <property type="evidence" value="ECO:0007669"/>
    <property type="project" value="UniProtKB-KW"/>
</dbReference>
<evidence type="ECO:0000259" key="7">
    <source>
        <dbReference type="PROSITE" id="PS51462"/>
    </source>
</evidence>
<comment type="caution">
    <text evidence="8">The sequence shown here is derived from an EMBL/GenBank/DDBJ whole genome shotgun (WGS) entry which is preliminary data.</text>
</comment>
<dbReference type="SUPFAM" id="SSF55811">
    <property type="entry name" value="Nudix"/>
    <property type="match status" value="1"/>
</dbReference>
<dbReference type="EMBL" id="WNKS01000003">
    <property type="protein sequence ID" value="MTV30574.1"/>
    <property type="molecule type" value="Genomic_DNA"/>
</dbReference>
<protein>
    <submittedName>
        <fullName evidence="8">NUDIX hydrolase</fullName>
    </submittedName>
</protein>
<evidence type="ECO:0000256" key="2">
    <source>
        <dbReference type="ARBA" id="ARBA00001946"/>
    </source>
</evidence>
<name>A0A6N8DP66_RHOAC</name>
<dbReference type="PROSITE" id="PS51462">
    <property type="entry name" value="NUDIX"/>
    <property type="match status" value="1"/>
</dbReference>
<evidence type="ECO:0000256" key="1">
    <source>
        <dbReference type="ARBA" id="ARBA00001936"/>
    </source>
</evidence>
<evidence type="ECO:0000256" key="3">
    <source>
        <dbReference type="ARBA" id="ARBA00022723"/>
    </source>
</evidence>
<accession>A0A6N8DP66</accession>